<dbReference type="GO" id="GO:0032993">
    <property type="term" value="C:protein-DNA complex"/>
    <property type="evidence" value="ECO:0007669"/>
    <property type="project" value="TreeGrafter"/>
</dbReference>
<dbReference type="PANTHER" id="PTHR48111">
    <property type="entry name" value="REGULATOR OF RPOS"/>
    <property type="match status" value="1"/>
</dbReference>
<organism evidence="10 11">
    <name type="scientific">[Clostridium] cellulosi</name>
    <dbReference type="NCBI Taxonomy" id="29343"/>
    <lineage>
        <taxon>Bacteria</taxon>
        <taxon>Bacillati</taxon>
        <taxon>Bacillota</taxon>
        <taxon>Clostridia</taxon>
        <taxon>Eubacteriales</taxon>
        <taxon>Oscillospiraceae</taxon>
        <taxon>Oscillospiraceae incertae sedis</taxon>
    </lineage>
</organism>
<keyword evidence="2" id="KW-0805">Transcription regulation</keyword>
<feature type="DNA-binding region" description="OmpR/PhoB-type" evidence="7">
    <location>
        <begin position="124"/>
        <end position="224"/>
    </location>
</feature>
<feature type="domain" description="Response regulatory" evidence="8">
    <location>
        <begin position="3"/>
        <end position="116"/>
    </location>
</feature>
<dbReference type="SUPFAM" id="SSF46894">
    <property type="entry name" value="C-terminal effector domain of the bipartite response regulators"/>
    <property type="match status" value="1"/>
</dbReference>
<evidence type="ECO:0000313" key="10">
    <source>
        <dbReference type="EMBL" id="CDZ23799.1"/>
    </source>
</evidence>
<name>A0A078KRP9_9FIRM</name>
<dbReference type="OrthoDB" id="9779174at2"/>
<dbReference type="GO" id="GO:0000156">
    <property type="term" value="F:phosphorelay response regulator activity"/>
    <property type="evidence" value="ECO:0007669"/>
    <property type="project" value="TreeGrafter"/>
</dbReference>
<dbReference type="HOGENOM" id="CLU_000445_30_3_9"/>
<evidence type="ECO:0000259" key="9">
    <source>
        <dbReference type="PROSITE" id="PS51755"/>
    </source>
</evidence>
<dbReference type="GO" id="GO:0005829">
    <property type="term" value="C:cytosol"/>
    <property type="evidence" value="ECO:0007669"/>
    <property type="project" value="TreeGrafter"/>
</dbReference>
<dbReference type="SMART" id="SM00448">
    <property type="entry name" value="REC"/>
    <property type="match status" value="1"/>
</dbReference>
<keyword evidence="6" id="KW-0597">Phosphoprotein</keyword>
<keyword evidence="11" id="KW-1185">Reference proteome</keyword>
<dbReference type="SUPFAM" id="SSF52172">
    <property type="entry name" value="CheY-like"/>
    <property type="match status" value="1"/>
</dbReference>
<dbReference type="Pfam" id="PF00486">
    <property type="entry name" value="Trans_reg_C"/>
    <property type="match status" value="1"/>
</dbReference>
<evidence type="ECO:0000259" key="8">
    <source>
        <dbReference type="PROSITE" id="PS50110"/>
    </source>
</evidence>
<dbReference type="Gene3D" id="3.40.50.2300">
    <property type="match status" value="1"/>
</dbReference>
<dbReference type="CDD" id="cd17574">
    <property type="entry name" value="REC_OmpR"/>
    <property type="match status" value="1"/>
</dbReference>
<dbReference type="PROSITE" id="PS50110">
    <property type="entry name" value="RESPONSE_REGULATORY"/>
    <property type="match status" value="1"/>
</dbReference>
<evidence type="ECO:0000256" key="6">
    <source>
        <dbReference type="PROSITE-ProRule" id="PRU00169"/>
    </source>
</evidence>
<dbReference type="EMBL" id="LM995447">
    <property type="protein sequence ID" value="CDZ23799.1"/>
    <property type="molecule type" value="Genomic_DNA"/>
</dbReference>
<dbReference type="PANTHER" id="PTHR48111:SF73">
    <property type="entry name" value="ALKALINE PHOSPHATASE SYNTHESIS TRANSCRIPTIONAL REGULATORY PROTEIN PHOP"/>
    <property type="match status" value="1"/>
</dbReference>
<gene>
    <name evidence="10" type="ORF">CCDG5_0670</name>
</gene>
<dbReference type="InterPro" id="IPR001789">
    <property type="entry name" value="Sig_transdc_resp-reg_receiver"/>
</dbReference>
<proteinExistence type="predicted"/>
<dbReference type="AlphaFoldDB" id="A0A078KRP9"/>
<evidence type="ECO:0000313" key="11">
    <source>
        <dbReference type="Proteomes" id="UP000032431"/>
    </source>
</evidence>
<keyword evidence="3 7" id="KW-0238">DNA-binding</keyword>
<dbReference type="KEGG" id="ccel:CCDG5_0670"/>
<evidence type="ECO:0000256" key="3">
    <source>
        <dbReference type="ARBA" id="ARBA00023125"/>
    </source>
</evidence>
<dbReference type="SMART" id="SM00862">
    <property type="entry name" value="Trans_reg_C"/>
    <property type="match status" value="1"/>
</dbReference>
<dbReference type="InterPro" id="IPR016032">
    <property type="entry name" value="Sig_transdc_resp-reg_C-effctor"/>
</dbReference>
<dbReference type="Pfam" id="PF00072">
    <property type="entry name" value="Response_reg"/>
    <property type="match status" value="1"/>
</dbReference>
<protein>
    <recommendedName>
        <fullName evidence="1">Stage 0 sporulation protein A homolog</fullName>
    </recommendedName>
</protein>
<dbReference type="PROSITE" id="PS51755">
    <property type="entry name" value="OMPR_PHOB"/>
    <property type="match status" value="1"/>
</dbReference>
<feature type="domain" description="OmpR/PhoB-type" evidence="9">
    <location>
        <begin position="124"/>
        <end position="224"/>
    </location>
</feature>
<dbReference type="GO" id="GO:0006355">
    <property type="term" value="P:regulation of DNA-templated transcription"/>
    <property type="evidence" value="ECO:0007669"/>
    <property type="project" value="InterPro"/>
</dbReference>
<dbReference type="Gene3D" id="6.10.250.690">
    <property type="match status" value="1"/>
</dbReference>
<dbReference type="CDD" id="cd00383">
    <property type="entry name" value="trans_reg_C"/>
    <property type="match status" value="1"/>
</dbReference>
<dbReference type="InterPro" id="IPR011006">
    <property type="entry name" value="CheY-like_superfamily"/>
</dbReference>
<evidence type="ECO:0000256" key="5">
    <source>
        <dbReference type="ARBA" id="ARBA00024867"/>
    </source>
</evidence>
<evidence type="ECO:0000256" key="4">
    <source>
        <dbReference type="ARBA" id="ARBA00023163"/>
    </source>
</evidence>
<sequence>MEKILLVEDDSALAVGLKYSMEKENFSVVTAGGVKEGFEKFQSETFDLVVLDIGLPDGTGFELCKMIREISNVPILFLTACDEETNVVMGLDMGGDEYITKPFRLRELISRIKALLRRAKGKNSERIESLGYVLHPEECRLLKGETEIPLTPAECRLVYLLMSNPGRTLTRGQLLSKLWDSGGDFVDENTLTVYIRRLRTKIEENPSSPKIILTVRGIGYKWNVGSGGAN</sequence>
<reference evidence="11" key="1">
    <citation type="submission" date="2014-07" db="EMBL/GenBank/DDBJ databases">
        <authorList>
            <person name="Wibberg D."/>
        </authorList>
    </citation>
    <scope>NUCLEOTIDE SEQUENCE [LARGE SCALE GENOMIC DNA]</scope>
    <source>
        <strain evidence="11">DG5</strain>
    </source>
</reference>
<feature type="modified residue" description="4-aspartylphosphate" evidence="6">
    <location>
        <position position="52"/>
    </location>
</feature>
<keyword evidence="4" id="KW-0804">Transcription</keyword>
<comment type="function">
    <text evidence="5">May play the central regulatory role in sporulation. It may be an element of the effector pathway responsible for the activation of sporulation genes in response to nutritional stress. Spo0A may act in concert with spo0H (a sigma factor) to control the expression of some genes that are critical to the sporulation process.</text>
</comment>
<accession>A0A078KRP9</accession>
<evidence type="ECO:0000256" key="2">
    <source>
        <dbReference type="ARBA" id="ARBA00023015"/>
    </source>
</evidence>
<dbReference type="Gene3D" id="1.10.10.10">
    <property type="entry name" value="Winged helix-like DNA-binding domain superfamily/Winged helix DNA-binding domain"/>
    <property type="match status" value="1"/>
</dbReference>
<evidence type="ECO:0000256" key="7">
    <source>
        <dbReference type="PROSITE-ProRule" id="PRU01091"/>
    </source>
</evidence>
<dbReference type="Proteomes" id="UP000032431">
    <property type="component" value="Chromosome I"/>
</dbReference>
<dbReference type="InterPro" id="IPR001867">
    <property type="entry name" value="OmpR/PhoB-type_DNA-bd"/>
</dbReference>
<dbReference type="InterPro" id="IPR036388">
    <property type="entry name" value="WH-like_DNA-bd_sf"/>
</dbReference>
<dbReference type="InterPro" id="IPR039420">
    <property type="entry name" value="WalR-like"/>
</dbReference>
<dbReference type="PATRIC" id="fig|29343.3.peg.702"/>
<dbReference type="STRING" id="29343.CCDG5_0670"/>
<evidence type="ECO:0000256" key="1">
    <source>
        <dbReference type="ARBA" id="ARBA00018672"/>
    </source>
</evidence>
<dbReference type="GO" id="GO:0000976">
    <property type="term" value="F:transcription cis-regulatory region binding"/>
    <property type="evidence" value="ECO:0007669"/>
    <property type="project" value="TreeGrafter"/>
</dbReference>